<dbReference type="Gramene" id="KVI01365">
    <property type="protein sequence ID" value="KVI01365"/>
    <property type="gene ID" value="Ccrd_020350"/>
</dbReference>
<dbReference type="AlphaFoldDB" id="A0A118K0T5"/>
<reference evidence="1 2" key="1">
    <citation type="journal article" date="2016" name="Sci. Rep.">
        <title>The genome sequence of the outbreeding globe artichoke constructed de novo incorporating a phase-aware low-pass sequencing strategy of F1 progeny.</title>
        <authorList>
            <person name="Scaglione D."/>
            <person name="Reyes-Chin-Wo S."/>
            <person name="Acquadro A."/>
            <person name="Froenicke L."/>
            <person name="Portis E."/>
            <person name="Beitel C."/>
            <person name="Tirone M."/>
            <person name="Mauro R."/>
            <person name="Lo Monaco A."/>
            <person name="Mauromicale G."/>
            <person name="Faccioli P."/>
            <person name="Cattivelli L."/>
            <person name="Rieseberg L."/>
            <person name="Michelmore R."/>
            <person name="Lanteri S."/>
        </authorList>
    </citation>
    <scope>NUCLEOTIDE SEQUENCE [LARGE SCALE GENOMIC DNA]</scope>
    <source>
        <strain evidence="1">2C</strain>
    </source>
</reference>
<sequence>MLISTMPDLGNTVSMSSLTLSHTSTLDAENPFLMQDESNGRENCVKIKKSVESKSTDDYLGDWVAKNVELGIPESKLVVSFLVGAPKLVEFLYSVM</sequence>
<keyword evidence="2" id="KW-1185">Reference proteome</keyword>
<dbReference type="EMBL" id="LEKV01003110">
    <property type="protein sequence ID" value="KVI01365.1"/>
    <property type="molecule type" value="Genomic_DNA"/>
</dbReference>
<dbReference type="Proteomes" id="UP000243975">
    <property type="component" value="Unassembled WGS sequence"/>
</dbReference>
<comment type="caution">
    <text evidence="1">The sequence shown here is derived from an EMBL/GenBank/DDBJ whole genome shotgun (WGS) entry which is preliminary data.</text>
</comment>
<organism evidence="1 2">
    <name type="scientific">Cynara cardunculus var. scolymus</name>
    <name type="common">Globe artichoke</name>
    <name type="synonym">Cynara scolymus</name>
    <dbReference type="NCBI Taxonomy" id="59895"/>
    <lineage>
        <taxon>Eukaryota</taxon>
        <taxon>Viridiplantae</taxon>
        <taxon>Streptophyta</taxon>
        <taxon>Embryophyta</taxon>
        <taxon>Tracheophyta</taxon>
        <taxon>Spermatophyta</taxon>
        <taxon>Magnoliopsida</taxon>
        <taxon>eudicotyledons</taxon>
        <taxon>Gunneridae</taxon>
        <taxon>Pentapetalae</taxon>
        <taxon>asterids</taxon>
        <taxon>campanulids</taxon>
        <taxon>Asterales</taxon>
        <taxon>Asteraceae</taxon>
        <taxon>Carduoideae</taxon>
        <taxon>Cardueae</taxon>
        <taxon>Carduinae</taxon>
        <taxon>Cynara</taxon>
    </lineage>
</organism>
<name>A0A118K0T5_CYNCS</name>
<gene>
    <name evidence="1" type="ORF">Ccrd_020350</name>
</gene>
<proteinExistence type="predicted"/>
<dbReference type="STRING" id="59895.A0A118K0T5"/>
<protein>
    <submittedName>
        <fullName evidence="1">Uncharacterized protein</fullName>
    </submittedName>
</protein>
<evidence type="ECO:0000313" key="2">
    <source>
        <dbReference type="Proteomes" id="UP000243975"/>
    </source>
</evidence>
<accession>A0A118K0T5</accession>
<evidence type="ECO:0000313" key="1">
    <source>
        <dbReference type="EMBL" id="KVI01365.1"/>
    </source>
</evidence>